<protein>
    <recommendedName>
        <fullName evidence="5">G-protein coupled receptors family 1 profile domain-containing protein</fullName>
    </recommendedName>
</protein>
<dbReference type="HOGENOM" id="CLU_044614_9_1_1"/>
<dbReference type="EMBL" id="KN840700">
    <property type="protein sequence ID" value="KIP02129.1"/>
    <property type="molecule type" value="Genomic_DNA"/>
</dbReference>
<evidence type="ECO:0000256" key="2">
    <source>
        <dbReference type="SAM" id="Phobius"/>
    </source>
</evidence>
<dbReference type="OrthoDB" id="2744793at2759"/>
<feature type="transmembrane region" description="Helical" evidence="2">
    <location>
        <begin position="56"/>
        <end position="78"/>
    </location>
</feature>
<evidence type="ECO:0008006" key="5">
    <source>
        <dbReference type="Google" id="ProtNLM"/>
    </source>
</evidence>
<proteinExistence type="predicted"/>
<dbReference type="Proteomes" id="UP000053257">
    <property type="component" value="Unassembled WGS sequence"/>
</dbReference>
<feature type="region of interest" description="Disordered" evidence="1">
    <location>
        <begin position="358"/>
        <end position="389"/>
    </location>
</feature>
<evidence type="ECO:0000313" key="3">
    <source>
        <dbReference type="EMBL" id="KIP02129.1"/>
    </source>
</evidence>
<name>A0A0C3NC91_PHLG1</name>
<sequence length="389" mass="42930">MSSLSSSDQDTLRTIGENTIQSIVALCVKSALWAIYLVLIVMCMRILLRKRYGRSAPFYVIFVVVFVMFLMDTAMFFIDINDTIKVVSYTLTSNANLSLQDRLLLTYTLPYPVQSAMYAFMSNLGDIIVIWRVLAFYPRGSGRWILAFPIALLASSFVTSGLISFCVAKFAPEEAAAGDIVHPAFCRNIQLTSYCTTLVTTGFATLMISYKTWVYRRDIGRHVHESLNNAVRIERIATILIESGVLYFLFHLQAVISDSGAIPALEHSTVGLTFAGTIWTYNMSHVMAIYPAIVVILVHSERSYIDNATMESMNFAPGGSRSGQLTTVGPTWTVSQTATTGQGTQPIEINVHELRTAPSFSEPGKSRVKAGGSTEDVPGDIERGKEYGQ</sequence>
<keyword evidence="2" id="KW-1133">Transmembrane helix</keyword>
<organism evidence="3 4">
    <name type="scientific">Phlebiopsis gigantea (strain 11061_1 CR5-6)</name>
    <name type="common">White-rot fungus</name>
    <name type="synonym">Peniophora gigantea</name>
    <dbReference type="NCBI Taxonomy" id="745531"/>
    <lineage>
        <taxon>Eukaryota</taxon>
        <taxon>Fungi</taxon>
        <taxon>Dikarya</taxon>
        <taxon>Basidiomycota</taxon>
        <taxon>Agaricomycotina</taxon>
        <taxon>Agaricomycetes</taxon>
        <taxon>Polyporales</taxon>
        <taxon>Phanerochaetaceae</taxon>
        <taxon>Phlebiopsis</taxon>
    </lineage>
</organism>
<keyword evidence="2" id="KW-0472">Membrane</keyword>
<feature type="transmembrane region" description="Helical" evidence="2">
    <location>
        <begin position="191"/>
        <end position="215"/>
    </location>
</feature>
<feature type="transmembrane region" description="Helical" evidence="2">
    <location>
        <begin position="276"/>
        <end position="298"/>
    </location>
</feature>
<keyword evidence="4" id="KW-1185">Reference proteome</keyword>
<feature type="transmembrane region" description="Helical" evidence="2">
    <location>
        <begin position="116"/>
        <end position="137"/>
    </location>
</feature>
<evidence type="ECO:0000313" key="4">
    <source>
        <dbReference type="Proteomes" id="UP000053257"/>
    </source>
</evidence>
<evidence type="ECO:0000256" key="1">
    <source>
        <dbReference type="SAM" id="MobiDB-lite"/>
    </source>
</evidence>
<dbReference type="AlphaFoldDB" id="A0A0C3NC91"/>
<reference evidence="3 4" key="1">
    <citation type="journal article" date="2014" name="PLoS Genet.">
        <title>Analysis of the Phlebiopsis gigantea genome, transcriptome and secretome provides insight into its pioneer colonization strategies of wood.</title>
        <authorList>
            <person name="Hori C."/>
            <person name="Ishida T."/>
            <person name="Igarashi K."/>
            <person name="Samejima M."/>
            <person name="Suzuki H."/>
            <person name="Master E."/>
            <person name="Ferreira P."/>
            <person name="Ruiz-Duenas F.J."/>
            <person name="Held B."/>
            <person name="Canessa P."/>
            <person name="Larrondo L.F."/>
            <person name="Schmoll M."/>
            <person name="Druzhinina I.S."/>
            <person name="Kubicek C.P."/>
            <person name="Gaskell J.A."/>
            <person name="Kersten P."/>
            <person name="St John F."/>
            <person name="Glasner J."/>
            <person name="Sabat G."/>
            <person name="Splinter BonDurant S."/>
            <person name="Syed K."/>
            <person name="Yadav J."/>
            <person name="Mgbeahuruike A.C."/>
            <person name="Kovalchuk A."/>
            <person name="Asiegbu F.O."/>
            <person name="Lackner G."/>
            <person name="Hoffmeister D."/>
            <person name="Rencoret J."/>
            <person name="Gutierrez A."/>
            <person name="Sun H."/>
            <person name="Lindquist E."/>
            <person name="Barry K."/>
            <person name="Riley R."/>
            <person name="Grigoriev I.V."/>
            <person name="Henrissat B."/>
            <person name="Kues U."/>
            <person name="Berka R.M."/>
            <person name="Martinez A.T."/>
            <person name="Covert S.F."/>
            <person name="Blanchette R.A."/>
            <person name="Cullen D."/>
        </authorList>
    </citation>
    <scope>NUCLEOTIDE SEQUENCE [LARGE SCALE GENOMIC DNA]</scope>
    <source>
        <strain evidence="3 4">11061_1 CR5-6</strain>
    </source>
</reference>
<keyword evidence="2" id="KW-0812">Transmembrane</keyword>
<feature type="transmembrane region" description="Helical" evidence="2">
    <location>
        <begin position="144"/>
        <end position="171"/>
    </location>
</feature>
<accession>A0A0C3NC91</accession>
<feature type="compositionally biased region" description="Basic and acidic residues" evidence="1">
    <location>
        <begin position="380"/>
        <end position="389"/>
    </location>
</feature>
<gene>
    <name evidence="3" type="ORF">PHLGIDRAFT_309382</name>
</gene>
<feature type="transmembrane region" description="Helical" evidence="2">
    <location>
        <begin position="236"/>
        <end position="256"/>
    </location>
</feature>
<feature type="transmembrane region" description="Helical" evidence="2">
    <location>
        <begin position="20"/>
        <end position="44"/>
    </location>
</feature>